<keyword evidence="4" id="KW-0802">TPR repeat</keyword>
<dbReference type="CDD" id="cd05804">
    <property type="entry name" value="StaR_like"/>
    <property type="match status" value="1"/>
</dbReference>
<evidence type="ECO:0000256" key="3">
    <source>
        <dbReference type="ARBA" id="ARBA00022737"/>
    </source>
</evidence>
<protein>
    <recommendedName>
        <fullName evidence="2">Tetratricopeptide repeat protein 38</fullName>
    </recommendedName>
</protein>
<evidence type="ECO:0000256" key="4">
    <source>
        <dbReference type="ARBA" id="ARBA00022803"/>
    </source>
</evidence>
<comment type="caution">
    <text evidence="5">The sequence shown here is derived from an EMBL/GenBank/DDBJ whole genome shotgun (WGS) entry which is preliminary data.</text>
</comment>
<evidence type="ECO:0000256" key="2">
    <source>
        <dbReference type="ARBA" id="ARBA00019992"/>
    </source>
</evidence>
<keyword evidence="6" id="KW-1185">Reference proteome</keyword>
<evidence type="ECO:0000313" key="5">
    <source>
        <dbReference type="EMBL" id="NMF94887.1"/>
    </source>
</evidence>
<proteinExistence type="inferred from homology"/>
<dbReference type="PANTHER" id="PTHR16263:SF4">
    <property type="entry name" value="TETRATRICOPEPTIDE REPEAT PROTEIN 38"/>
    <property type="match status" value="1"/>
</dbReference>
<dbReference type="SUPFAM" id="SSF48452">
    <property type="entry name" value="TPR-like"/>
    <property type="match status" value="1"/>
</dbReference>
<dbReference type="Proteomes" id="UP000601990">
    <property type="component" value="Unassembled WGS sequence"/>
</dbReference>
<dbReference type="EMBL" id="WTVH01000039">
    <property type="protein sequence ID" value="NMF94887.1"/>
    <property type="molecule type" value="Genomic_DNA"/>
</dbReference>
<gene>
    <name evidence="5" type="ORF">GO608_16355</name>
</gene>
<reference evidence="5" key="1">
    <citation type="submission" date="2019-12" db="EMBL/GenBank/DDBJ databases">
        <title>Comparative genomics gives insights into the taxonomy of the Azoarcus-Aromatoleum group and reveals separate origins of nif in the plant-associated Azoarcus and non-plant-associated Aromatoleum sub-groups.</title>
        <authorList>
            <person name="Lafos M."/>
            <person name="Maluk M."/>
            <person name="Batista M."/>
            <person name="Junghare M."/>
            <person name="Carmona M."/>
            <person name="Faoro H."/>
            <person name="Cruz L.M."/>
            <person name="Battistoni F."/>
            <person name="De Souza E."/>
            <person name="Pedrosa F."/>
            <person name="Chen W.-M."/>
            <person name="Poole P.S."/>
            <person name="Dixon R.A."/>
            <person name="James E.K."/>
        </authorList>
    </citation>
    <scope>NUCLEOTIDE SEQUENCE</scope>
    <source>
        <strain evidence="5">U120</strain>
    </source>
</reference>
<keyword evidence="3" id="KW-0677">Repeat</keyword>
<accession>A0ABX1N6L3</accession>
<evidence type="ECO:0000313" key="6">
    <source>
        <dbReference type="Proteomes" id="UP000601990"/>
    </source>
</evidence>
<dbReference type="Gene3D" id="1.25.40.10">
    <property type="entry name" value="Tetratricopeptide repeat domain"/>
    <property type="match status" value="1"/>
</dbReference>
<dbReference type="PANTHER" id="PTHR16263">
    <property type="entry name" value="TETRATRICOPEPTIDE REPEAT PROTEIN 38"/>
    <property type="match status" value="1"/>
</dbReference>
<name>A0ABX1N6L3_9RHOO</name>
<dbReference type="InterPro" id="IPR033891">
    <property type="entry name" value="TTC38"/>
</dbReference>
<comment type="similarity">
    <text evidence="1">Belongs to the TTC38 family.</text>
</comment>
<dbReference type="RefSeq" id="WP_169200102.1">
    <property type="nucleotide sequence ID" value="NZ_WTVH02000009.1"/>
</dbReference>
<sequence length="444" mass="48099">MQRTDRLGNIYSGASASAIEGFEQAVHEFQCYIGDPVATNGRALEDSAGFVMGHVLNAYLHLLGTEPGALPAARASAETAHRLAANARERGHLAAVDHLIDGEWRAAGRILEDLAIDHPRDALALQAGHLTDFYTGASRMLRDRIARALPSWSPDMPGYHNVLAMHAFGLEETGLYERAEAAGRRAVEIEPRNGWGQHAVAHVMEMQGRQRDGLGWMRANLDAWSKDSFFAVHNWWHLALFHLDLGEIDEVLALFDGPIHGARSQVVLDIVDAAALLWRLQLRGVDVGARWETVADAWAPFAAAGNYSFNDAHAMMAFVGAKRAEHARAVLESQARAVHGAGDNAIFLSEVGGPVTNAIHAFGAGDYATTVRLLRPVRDIAHRFGGSHAQRDLLDLTLLEAALRDGQFALARALAAERVDLKPASPAARELMQRACNSSVALAA</sequence>
<dbReference type="InterPro" id="IPR011990">
    <property type="entry name" value="TPR-like_helical_dom_sf"/>
</dbReference>
<organism evidence="5 6">
    <name type="scientific">Aromatoleum buckelii</name>
    <dbReference type="NCBI Taxonomy" id="200254"/>
    <lineage>
        <taxon>Bacteria</taxon>
        <taxon>Pseudomonadati</taxon>
        <taxon>Pseudomonadota</taxon>
        <taxon>Betaproteobacteria</taxon>
        <taxon>Rhodocyclales</taxon>
        <taxon>Rhodocyclaceae</taxon>
        <taxon>Aromatoleum</taxon>
    </lineage>
</organism>
<evidence type="ECO:0000256" key="1">
    <source>
        <dbReference type="ARBA" id="ARBA00005857"/>
    </source>
</evidence>